<dbReference type="AlphaFoldDB" id="A0AAC9LET2"/>
<feature type="domain" description="Integrase catalytic" evidence="1">
    <location>
        <begin position="27"/>
        <end position="72"/>
    </location>
</feature>
<keyword evidence="3" id="KW-1185">Reference proteome</keyword>
<dbReference type="Pfam" id="PF13683">
    <property type="entry name" value="rve_3"/>
    <property type="match status" value="1"/>
</dbReference>
<accession>A0AAC9LET2</accession>
<dbReference type="InterPro" id="IPR001584">
    <property type="entry name" value="Integrase_cat-core"/>
</dbReference>
<evidence type="ECO:0000313" key="3">
    <source>
        <dbReference type="Proteomes" id="UP000185511"/>
    </source>
</evidence>
<dbReference type="GO" id="GO:0015074">
    <property type="term" value="P:DNA integration"/>
    <property type="evidence" value="ECO:0007669"/>
    <property type="project" value="InterPro"/>
</dbReference>
<organism evidence="2 3">
    <name type="scientific">Actinoalloteichus fjordicus</name>
    <dbReference type="NCBI Taxonomy" id="1612552"/>
    <lineage>
        <taxon>Bacteria</taxon>
        <taxon>Bacillati</taxon>
        <taxon>Actinomycetota</taxon>
        <taxon>Actinomycetes</taxon>
        <taxon>Pseudonocardiales</taxon>
        <taxon>Pseudonocardiaceae</taxon>
        <taxon>Actinoalloteichus</taxon>
    </lineage>
</organism>
<reference evidence="3" key="1">
    <citation type="submission" date="2016-06" db="EMBL/GenBank/DDBJ databases">
        <title>Complete genome sequence of Actinoalloteichus fjordicus DSM 46855 (=ADI127-17), type strain of the new species Actinoalloteichus fjordicus.</title>
        <authorList>
            <person name="Ruckert C."/>
            <person name="Nouioui I."/>
            <person name="Willmese J."/>
            <person name="van Wezel G."/>
            <person name="Klenk H.-P."/>
            <person name="Kalinowski J."/>
            <person name="Zotchev S.B."/>
        </authorList>
    </citation>
    <scope>NUCLEOTIDE SEQUENCE [LARGE SCALE GENOMIC DNA]</scope>
    <source>
        <strain evidence="3">ADI127-7</strain>
    </source>
</reference>
<dbReference type="EMBL" id="CP016076">
    <property type="protein sequence ID" value="APU14909.1"/>
    <property type="molecule type" value="Genomic_DNA"/>
</dbReference>
<dbReference type="SUPFAM" id="SSF53098">
    <property type="entry name" value="Ribonuclease H-like"/>
    <property type="match status" value="1"/>
</dbReference>
<evidence type="ECO:0000259" key="1">
    <source>
        <dbReference type="Pfam" id="PF13683"/>
    </source>
</evidence>
<dbReference type="KEGG" id="acad:UA74_14255"/>
<sequence>MTGGRRPERATAPADSAPVLRTERLVLNRTLAEEWAYAQVFTNSQHRADALAQFLHHYNHHRAHTALAGQPPITRINNLTGHYT</sequence>
<gene>
    <name evidence="2" type="ORF">UA74_14255</name>
</gene>
<protein>
    <submittedName>
        <fullName evidence="2">Integrase core domain</fullName>
    </submittedName>
</protein>
<dbReference type="InterPro" id="IPR012337">
    <property type="entry name" value="RNaseH-like_sf"/>
</dbReference>
<evidence type="ECO:0000313" key="2">
    <source>
        <dbReference type="EMBL" id="APU14909.1"/>
    </source>
</evidence>
<proteinExistence type="predicted"/>
<name>A0AAC9LET2_9PSEU</name>
<dbReference type="Proteomes" id="UP000185511">
    <property type="component" value="Chromosome"/>
</dbReference>